<dbReference type="SUPFAM" id="SSF54637">
    <property type="entry name" value="Thioesterase/thiol ester dehydrase-isomerase"/>
    <property type="match status" value="1"/>
</dbReference>
<dbReference type="Pfam" id="PF07977">
    <property type="entry name" value="FabA"/>
    <property type="match status" value="1"/>
</dbReference>
<dbReference type="Gene3D" id="3.10.129.10">
    <property type="entry name" value="Hotdog Thioesterase"/>
    <property type="match status" value="1"/>
</dbReference>
<accession>A0ABU8FQF4</accession>
<gene>
    <name evidence="1" type="ORF">WAZ07_22360</name>
</gene>
<evidence type="ECO:0000313" key="2">
    <source>
        <dbReference type="Proteomes" id="UP001372526"/>
    </source>
</evidence>
<reference evidence="1 2" key="1">
    <citation type="submission" date="2024-01" db="EMBL/GenBank/DDBJ databases">
        <title>Seven novel Bacillus-like species.</title>
        <authorList>
            <person name="Liu G."/>
        </authorList>
    </citation>
    <scope>NUCLEOTIDE SEQUENCE [LARGE SCALE GENOMIC DNA]</scope>
    <source>
        <strain evidence="1 2">FJAT-51639</strain>
    </source>
</reference>
<comment type="caution">
    <text evidence="1">The sequence shown here is derived from an EMBL/GenBank/DDBJ whole genome shotgun (WGS) entry which is preliminary data.</text>
</comment>
<name>A0ABU8FQF4_9BACI</name>
<dbReference type="EMBL" id="JBAWSX010000019">
    <property type="protein sequence ID" value="MEI4803915.1"/>
    <property type="molecule type" value="Genomic_DNA"/>
</dbReference>
<dbReference type="PANTHER" id="PTHR30272">
    <property type="entry name" value="3-HYDROXYACYL-[ACYL-CARRIER-PROTEIN] DEHYDRATASE"/>
    <property type="match status" value="1"/>
</dbReference>
<dbReference type="InterPro" id="IPR013114">
    <property type="entry name" value="FabA_FabZ"/>
</dbReference>
<protein>
    <submittedName>
        <fullName evidence="1">Beta-hydroxyacyl-ACP dehydratase</fullName>
    </submittedName>
</protein>
<dbReference type="PANTHER" id="PTHR30272:SF3">
    <property type="entry name" value="(3R)-HYDROXYMYRISTOYL-[ACYL CARRIER PROTEIN] DEHYDRATASE"/>
    <property type="match status" value="1"/>
</dbReference>
<proteinExistence type="predicted"/>
<dbReference type="CDD" id="cd01288">
    <property type="entry name" value="FabZ"/>
    <property type="match status" value="1"/>
</dbReference>
<dbReference type="InterPro" id="IPR029069">
    <property type="entry name" value="HotDog_dom_sf"/>
</dbReference>
<dbReference type="RefSeq" id="WP_336474211.1">
    <property type="nucleotide sequence ID" value="NZ_JBAWSX010000019.1"/>
</dbReference>
<keyword evidence="2" id="KW-1185">Reference proteome</keyword>
<sequence>MSKINIQSILPHRYPFLMIDGIVEMESGKWVKGYKNISCNEWFITESQMTMPHMLIVEAIAQLGAFVNEENSDGLGFLSSLEGVDFSGSVQPGDRLDLYYEVIRNKRGFVLGKGHASVNEKTIVSVDKLLVYMKSE</sequence>
<dbReference type="Proteomes" id="UP001372526">
    <property type="component" value="Unassembled WGS sequence"/>
</dbReference>
<evidence type="ECO:0000313" key="1">
    <source>
        <dbReference type="EMBL" id="MEI4803915.1"/>
    </source>
</evidence>
<organism evidence="1 2">
    <name type="scientific">Bacillus bruguierae</name>
    <dbReference type="NCBI Taxonomy" id="3127667"/>
    <lineage>
        <taxon>Bacteria</taxon>
        <taxon>Bacillati</taxon>
        <taxon>Bacillota</taxon>
        <taxon>Bacilli</taxon>
        <taxon>Bacillales</taxon>
        <taxon>Bacillaceae</taxon>
        <taxon>Bacillus</taxon>
    </lineage>
</organism>